<dbReference type="Proteomes" id="UP000319160">
    <property type="component" value="Unassembled WGS sequence"/>
</dbReference>
<protein>
    <submittedName>
        <fullName evidence="2">Uncharacterized protein</fullName>
    </submittedName>
</protein>
<proteinExistence type="predicted"/>
<dbReference type="EMBL" id="VFLP01000100">
    <property type="protein sequence ID" value="TRX88099.1"/>
    <property type="molecule type" value="Genomic_DNA"/>
</dbReference>
<reference evidence="3" key="1">
    <citation type="submission" date="2019-06" db="EMBL/GenBank/DDBJ databases">
        <title>Draft genome sequence of the griseofulvin-producing fungus Xylaria cubensis strain G536.</title>
        <authorList>
            <person name="Mead M.E."/>
            <person name="Raja H.A."/>
            <person name="Steenwyk J.L."/>
            <person name="Knowles S.L."/>
            <person name="Oberlies N.H."/>
            <person name="Rokas A."/>
        </authorList>
    </citation>
    <scope>NUCLEOTIDE SEQUENCE [LARGE SCALE GENOMIC DNA]</scope>
    <source>
        <strain evidence="3">G536</strain>
    </source>
</reference>
<evidence type="ECO:0000313" key="3">
    <source>
        <dbReference type="Proteomes" id="UP000319160"/>
    </source>
</evidence>
<accession>A0A553HJH2</accession>
<organism evidence="2 3">
    <name type="scientific">Xylaria flabelliformis</name>
    <dbReference type="NCBI Taxonomy" id="2512241"/>
    <lineage>
        <taxon>Eukaryota</taxon>
        <taxon>Fungi</taxon>
        <taxon>Dikarya</taxon>
        <taxon>Ascomycota</taxon>
        <taxon>Pezizomycotina</taxon>
        <taxon>Sordariomycetes</taxon>
        <taxon>Xylariomycetidae</taxon>
        <taxon>Xylariales</taxon>
        <taxon>Xylariaceae</taxon>
        <taxon>Xylaria</taxon>
    </lineage>
</organism>
<dbReference type="OrthoDB" id="4763049at2759"/>
<name>A0A553HJH2_9PEZI</name>
<evidence type="ECO:0000256" key="1">
    <source>
        <dbReference type="SAM" id="MobiDB-lite"/>
    </source>
</evidence>
<feature type="compositionally biased region" description="Polar residues" evidence="1">
    <location>
        <begin position="110"/>
        <end position="129"/>
    </location>
</feature>
<gene>
    <name evidence="2" type="ORF">FHL15_010997</name>
</gene>
<feature type="region of interest" description="Disordered" evidence="1">
    <location>
        <begin position="110"/>
        <end position="151"/>
    </location>
</feature>
<comment type="caution">
    <text evidence="2">The sequence shown here is derived from an EMBL/GenBank/DDBJ whole genome shotgun (WGS) entry which is preliminary data.</text>
</comment>
<dbReference type="AlphaFoldDB" id="A0A553HJH2"/>
<sequence>MANDQLTAIPVAFEVPIRDLEPLQTLNAFRRDLGLGRSSNLISSAIYDYDPTTVAECYEKSITGGFPRCPQYFPSAQHQTEVGFLECFGAPIDGSTSDYETITSSLSYQHSIDTRPSTAQRSSDGNSVDTCPDHATPADQQHDPPRVTKDE</sequence>
<evidence type="ECO:0000313" key="2">
    <source>
        <dbReference type="EMBL" id="TRX88099.1"/>
    </source>
</evidence>
<feature type="compositionally biased region" description="Basic and acidic residues" evidence="1">
    <location>
        <begin position="140"/>
        <end position="151"/>
    </location>
</feature>
<keyword evidence="3" id="KW-1185">Reference proteome</keyword>